<organism evidence="1 2">
    <name type="scientific">Cohnella cholangitidis</name>
    <dbReference type="NCBI Taxonomy" id="2598458"/>
    <lineage>
        <taxon>Bacteria</taxon>
        <taxon>Bacillati</taxon>
        <taxon>Bacillota</taxon>
        <taxon>Bacilli</taxon>
        <taxon>Bacillales</taxon>
        <taxon>Paenibacillaceae</taxon>
        <taxon>Cohnella</taxon>
    </lineage>
</organism>
<gene>
    <name evidence="1" type="ORF">FPL14_12110</name>
</gene>
<evidence type="ECO:0008006" key="3">
    <source>
        <dbReference type="Google" id="ProtNLM"/>
    </source>
</evidence>
<protein>
    <recommendedName>
        <fullName evidence="3">BhlA-like holin</fullName>
    </recommendedName>
</protein>
<dbReference type="Pfam" id="PF10960">
    <property type="entry name" value="Holin_BhlA"/>
    <property type="match status" value="1"/>
</dbReference>
<dbReference type="InterPro" id="IPR024405">
    <property type="entry name" value="Phage_BhlA/UviB"/>
</dbReference>
<evidence type="ECO:0000313" key="1">
    <source>
        <dbReference type="EMBL" id="QMV41845.1"/>
    </source>
</evidence>
<proteinExistence type="predicted"/>
<dbReference type="AlphaFoldDB" id="A0A7G5BY11"/>
<dbReference type="EMBL" id="CP041969">
    <property type="protein sequence ID" value="QMV41845.1"/>
    <property type="molecule type" value="Genomic_DNA"/>
</dbReference>
<name>A0A7G5BY11_9BACL</name>
<dbReference type="Proteomes" id="UP000515679">
    <property type="component" value="Chromosome"/>
</dbReference>
<accession>A0A7G5BY11</accession>
<keyword evidence="2" id="KW-1185">Reference proteome</keyword>
<dbReference type="KEGG" id="cchl:FPL14_12110"/>
<dbReference type="RefSeq" id="WP_182303181.1">
    <property type="nucleotide sequence ID" value="NZ_CP041969.1"/>
</dbReference>
<evidence type="ECO:0000313" key="2">
    <source>
        <dbReference type="Proteomes" id="UP000515679"/>
    </source>
</evidence>
<reference evidence="1 2" key="1">
    <citation type="submission" date="2019-07" db="EMBL/GenBank/DDBJ databases">
        <authorList>
            <person name="Kim J.K."/>
            <person name="Cheong H.-M."/>
            <person name="Choi Y."/>
            <person name="Hwang K.J."/>
            <person name="Lee S."/>
            <person name="Choi C."/>
        </authorList>
    </citation>
    <scope>NUCLEOTIDE SEQUENCE [LARGE SCALE GENOMIC DNA]</scope>
    <source>
        <strain evidence="1 2">KS 22</strain>
    </source>
</reference>
<sequence>MEQSMIESATQQGIWAVLFISLYLYQLREGKRRESESKTREEKLTDFISEMLKQFEGLSRQYENISDDVQEIKSELIGKSKKAVVHRS</sequence>